<reference evidence="2 3" key="1">
    <citation type="submission" date="2019-05" db="EMBL/GenBank/DDBJ databases">
        <authorList>
            <consortium name="Pathogen Informatics"/>
        </authorList>
    </citation>
    <scope>NUCLEOTIDE SEQUENCE [LARGE SCALE GENOMIC DNA]</scope>
    <source>
        <strain evidence="2 3">NCTC503</strain>
    </source>
</reference>
<organism evidence="2 3">
    <name type="scientific">Hathewaya histolytica</name>
    <name type="common">Clostridium histolyticum</name>
    <dbReference type="NCBI Taxonomy" id="1498"/>
    <lineage>
        <taxon>Bacteria</taxon>
        <taxon>Bacillati</taxon>
        <taxon>Bacillota</taxon>
        <taxon>Clostridia</taxon>
        <taxon>Eubacteriales</taxon>
        <taxon>Clostridiaceae</taxon>
        <taxon>Hathewaya</taxon>
    </lineage>
</organism>
<evidence type="ECO:0000313" key="3">
    <source>
        <dbReference type="Proteomes" id="UP000308489"/>
    </source>
</evidence>
<sequence length="56" mass="6407">MHNNKSHRKTREKSNAELRKMFPKDGADIGIENGVKIDANGDKFTKRSKLSHNRSL</sequence>
<feature type="region of interest" description="Disordered" evidence="1">
    <location>
        <begin position="1"/>
        <end position="56"/>
    </location>
</feature>
<accession>A0A4U9RNE9</accession>
<dbReference type="AlphaFoldDB" id="A0A4U9RNE9"/>
<gene>
    <name evidence="2" type="ORF">NCTC503_01930</name>
</gene>
<dbReference type="RefSeq" id="WP_171012034.1">
    <property type="nucleotide sequence ID" value="NZ_CBCRUQ010000003.1"/>
</dbReference>
<evidence type="ECO:0000313" key="2">
    <source>
        <dbReference type="EMBL" id="VTQ92263.1"/>
    </source>
</evidence>
<keyword evidence="3" id="KW-1185">Reference proteome</keyword>
<proteinExistence type="predicted"/>
<feature type="compositionally biased region" description="Basic residues" evidence="1">
    <location>
        <begin position="1"/>
        <end position="11"/>
    </location>
</feature>
<evidence type="ECO:0000256" key="1">
    <source>
        <dbReference type="SAM" id="MobiDB-lite"/>
    </source>
</evidence>
<name>A0A4U9RNE9_HATHI</name>
<feature type="compositionally biased region" description="Basic residues" evidence="1">
    <location>
        <begin position="46"/>
        <end position="56"/>
    </location>
</feature>
<dbReference type="Proteomes" id="UP000308489">
    <property type="component" value="Chromosome 1"/>
</dbReference>
<protein>
    <submittedName>
        <fullName evidence="2">Uncharacterized protein</fullName>
    </submittedName>
</protein>
<dbReference type="KEGG" id="hhw:NCTC503_01930"/>
<dbReference type="EMBL" id="LR590481">
    <property type="protein sequence ID" value="VTQ92263.1"/>
    <property type="molecule type" value="Genomic_DNA"/>
</dbReference>
<feature type="compositionally biased region" description="Basic and acidic residues" evidence="1">
    <location>
        <begin position="12"/>
        <end position="27"/>
    </location>
</feature>